<dbReference type="Pfam" id="PF08239">
    <property type="entry name" value="SH3_3"/>
    <property type="match status" value="1"/>
</dbReference>
<organism evidence="4 5">
    <name type="scientific">Cellulophaga tyrosinoxydans</name>
    <dbReference type="NCBI Taxonomy" id="504486"/>
    <lineage>
        <taxon>Bacteria</taxon>
        <taxon>Pseudomonadati</taxon>
        <taxon>Bacteroidota</taxon>
        <taxon>Flavobacteriia</taxon>
        <taxon>Flavobacteriales</taxon>
        <taxon>Flavobacteriaceae</taxon>
        <taxon>Cellulophaga</taxon>
    </lineage>
</organism>
<feature type="domain" description="SH3b" evidence="3">
    <location>
        <begin position="115"/>
        <end position="179"/>
    </location>
</feature>
<accession>A0A1W1YHN4</accession>
<gene>
    <name evidence="4" type="ORF">SAMN05660703_0458</name>
</gene>
<dbReference type="STRING" id="504486.SAMN05660703_0458"/>
<dbReference type="InterPro" id="IPR003646">
    <property type="entry name" value="SH3-like_bac-type"/>
</dbReference>
<dbReference type="AlphaFoldDB" id="A0A1W1YHN4"/>
<dbReference type="OrthoDB" id="1189825at2"/>
<feature type="chain" id="PRO_5012438798" evidence="2">
    <location>
        <begin position="23"/>
        <end position="180"/>
    </location>
</feature>
<name>A0A1W1YHN4_9FLAO</name>
<evidence type="ECO:0000256" key="1">
    <source>
        <dbReference type="SAM" id="MobiDB-lite"/>
    </source>
</evidence>
<feature type="region of interest" description="Disordered" evidence="1">
    <location>
        <begin position="74"/>
        <end position="103"/>
    </location>
</feature>
<keyword evidence="5" id="KW-1185">Reference proteome</keyword>
<dbReference type="Gene3D" id="2.30.30.40">
    <property type="entry name" value="SH3 Domains"/>
    <property type="match status" value="1"/>
</dbReference>
<evidence type="ECO:0000313" key="4">
    <source>
        <dbReference type="EMBL" id="SMC35311.1"/>
    </source>
</evidence>
<keyword evidence="2" id="KW-0732">Signal</keyword>
<feature type="compositionally biased region" description="Basic and acidic residues" evidence="1">
    <location>
        <begin position="74"/>
        <end position="90"/>
    </location>
</feature>
<dbReference type="EMBL" id="FWXO01000001">
    <property type="protein sequence ID" value="SMC35311.1"/>
    <property type="molecule type" value="Genomic_DNA"/>
</dbReference>
<dbReference type="PROSITE" id="PS51781">
    <property type="entry name" value="SH3B"/>
    <property type="match status" value="1"/>
</dbReference>
<dbReference type="RefSeq" id="WP_084059771.1">
    <property type="nucleotide sequence ID" value="NZ_FWXO01000001.1"/>
</dbReference>
<feature type="signal peptide" evidence="2">
    <location>
        <begin position="1"/>
        <end position="22"/>
    </location>
</feature>
<feature type="compositionally biased region" description="Polar residues" evidence="1">
    <location>
        <begin position="91"/>
        <end position="103"/>
    </location>
</feature>
<reference evidence="4 5" key="1">
    <citation type="submission" date="2017-04" db="EMBL/GenBank/DDBJ databases">
        <authorList>
            <person name="Afonso C.L."/>
            <person name="Miller P.J."/>
            <person name="Scott M.A."/>
            <person name="Spackman E."/>
            <person name="Goraichik I."/>
            <person name="Dimitrov K.M."/>
            <person name="Suarez D.L."/>
            <person name="Swayne D.E."/>
        </authorList>
    </citation>
    <scope>NUCLEOTIDE SEQUENCE [LARGE SCALE GENOMIC DNA]</scope>
    <source>
        <strain evidence="4 5">DSM 21164</strain>
    </source>
</reference>
<protein>
    <submittedName>
        <fullName evidence="4">SH3 domain-containing protein</fullName>
    </submittedName>
</protein>
<evidence type="ECO:0000259" key="3">
    <source>
        <dbReference type="PROSITE" id="PS51781"/>
    </source>
</evidence>
<proteinExistence type="predicted"/>
<evidence type="ECO:0000256" key="2">
    <source>
        <dbReference type="SAM" id="SignalP"/>
    </source>
</evidence>
<sequence length="180" mass="19821">MKNIKQFVMLTFMVILSNSSLSQENFTIAYSCGETVGKCVGSSYCSACTNCSRCGHCSSGGSCGVCSRKKNYKSKESSKPKHNSSSEKKQSNSYTSKSKTNAYDLPNDTSSKYYLKNLLVNITALNLRSGPGTSYSIIEVLKKEQNLTFLAMTGNWVKVKVNLTNTIGFVYYNHILVSTE</sequence>
<evidence type="ECO:0000313" key="5">
    <source>
        <dbReference type="Proteomes" id="UP000192360"/>
    </source>
</evidence>
<dbReference type="Proteomes" id="UP000192360">
    <property type="component" value="Unassembled WGS sequence"/>
</dbReference>